<dbReference type="GO" id="GO:0045892">
    <property type="term" value="P:negative regulation of DNA-templated transcription"/>
    <property type="evidence" value="ECO:0007669"/>
    <property type="project" value="InterPro"/>
</dbReference>
<dbReference type="NCBIfam" id="TIGR03824">
    <property type="entry name" value="FlgM_jcvi"/>
    <property type="match status" value="1"/>
</dbReference>
<keyword evidence="11" id="KW-0966">Cell projection</keyword>
<sequence length="92" mass="9375">MMIDGVGNKGVGQIGLQRGQVSRSQSASNDRSGQGIVAAPGNLLADLAAGPPVNAEKIAALKAAIAEGRYPVDPDKIAERMIALDLPLQAAQ</sequence>
<evidence type="ECO:0000313" key="12">
    <source>
        <dbReference type="Proteomes" id="UP000594873"/>
    </source>
</evidence>
<evidence type="ECO:0000256" key="1">
    <source>
        <dbReference type="ARBA" id="ARBA00005322"/>
    </source>
</evidence>
<name>A0A7T2LMP9_9SPHN</name>
<dbReference type="InterPro" id="IPR007412">
    <property type="entry name" value="FlgM"/>
</dbReference>
<dbReference type="InterPro" id="IPR031316">
    <property type="entry name" value="FlgM_C"/>
</dbReference>
<feature type="domain" description="Anti-sigma-28 factor FlgM C-terminal" evidence="10">
    <location>
        <begin position="45"/>
        <end position="82"/>
    </location>
</feature>
<dbReference type="EMBL" id="CP065592">
    <property type="protein sequence ID" value="QPQ55342.1"/>
    <property type="molecule type" value="Genomic_DNA"/>
</dbReference>
<evidence type="ECO:0000256" key="4">
    <source>
        <dbReference type="ARBA" id="ARBA00022795"/>
    </source>
</evidence>
<keyword evidence="11" id="KW-0282">Flagellum</keyword>
<dbReference type="InterPro" id="IPR035890">
    <property type="entry name" value="Anti-sigma-28_factor_FlgM_sf"/>
</dbReference>
<feature type="compositionally biased region" description="Polar residues" evidence="9">
    <location>
        <begin position="19"/>
        <end position="32"/>
    </location>
</feature>
<evidence type="ECO:0000259" key="10">
    <source>
        <dbReference type="Pfam" id="PF04316"/>
    </source>
</evidence>
<comment type="function">
    <text evidence="7">Responsible for the coupling of flagellin expression to flagellar assembly by preventing expression of the flagellin genes when a component of the middle class of proteins is defective. It negatively regulates flagellar genes by inhibiting the activity of FliA by directly binding to FliA.</text>
</comment>
<keyword evidence="3" id="KW-0678">Repressor</keyword>
<evidence type="ECO:0000256" key="9">
    <source>
        <dbReference type="SAM" id="MobiDB-lite"/>
    </source>
</evidence>
<protein>
    <recommendedName>
        <fullName evidence="2">Negative regulator of flagellin synthesis</fullName>
    </recommendedName>
    <alternativeName>
        <fullName evidence="8">Anti-sigma-28 factor</fullName>
    </alternativeName>
</protein>
<dbReference type="AlphaFoldDB" id="A0A7T2LMP9"/>
<evidence type="ECO:0000256" key="2">
    <source>
        <dbReference type="ARBA" id="ARBA00017823"/>
    </source>
</evidence>
<dbReference type="RefSeq" id="WP_200972017.1">
    <property type="nucleotide sequence ID" value="NZ_CP065592.1"/>
</dbReference>
<keyword evidence="4" id="KW-1005">Bacterial flagellum biogenesis</keyword>
<proteinExistence type="inferred from homology"/>
<gene>
    <name evidence="11" type="primary">flgM</name>
    <name evidence="11" type="ORF">IC614_01645</name>
</gene>
<evidence type="ECO:0000256" key="3">
    <source>
        <dbReference type="ARBA" id="ARBA00022491"/>
    </source>
</evidence>
<evidence type="ECO:0000256" key="6">
    <source>
        <dbReference type="ARBA" id="ARBA00023163"/>
    </source>
</evidence>
<dbReference type="SUPFAM" id="SSF101498">
    <property type="entry name" value="Anti-sigma factor FlgM"/>
    <property type="match status" value="1"/>
</dbReference>
<dbReference type="Pfam" id="PF04316">
    <property type="entry name" value="FlgM"/>
    <property type="match status" value="1"/>
</dbReference>
<evidence type="ECO:0000256" key="7">
    <source>
        <dbReference type="ARBA" id="ARBA00024739"/>
    </source>
</evidence>
<accession>A0A7T2LMP9</accession>
<reference evidence="11 12" key="1">
    <citation type="submission" date="2020-11" db="EMBL/GenBank/DDBJ databases">
        <title>Genome seq and assembly of Sphingosinicella sp.</title>
        <authorList>
            <person name="Chhetri G."/>
        </authorList>
    </citation>
    <scope>NUCLEOTIDE SEQUENCE [LARGE SCALE GENOMIC DNA]</scope>
    <source>
        <strain evidence="11 12">UDD2</strain>
    </source>
</reference>
<feature type="region of interest" description="Disordered" evidence="9">
    <location>
        <begin position="1"/>
        <end position="35"/>
    </location>
</feature>
<evidence type="ECO:0000256" key="8">
    <source>
        <dbReference type="ARBA" id="ARBA00030117"/>
    </source>
</evidence>
<dbReference type="Proteomes" id="UP000594873">
    <property type="component" value="Chromosome"/>
</dbReference>
<evidence type="ECO:0000256" key="5">
    <source>
        <dbReference type="ARBA" id="ARBA00023015"/>
    </source>
</evidence>
<keyword evidence="12" id="KW-1185">Reference proteome</keyword>
<dbReference type="KEGG" id="sflv:IC614_01645"/>
<organism evidence="11 12">
    <name type="scientific">Allosphingosinicella flava</name>
    <dbReference type="NCBI Taxonomy" id="2771430"/>
    <lineage>
        <taxon>Bacteria</taxon>
        <taxon>Pseudomonadati</taxon>
        <taxon>Pseudomonadota</taxon>
        <taxon>Alphaproteobacteria</taxon>
        <taxon>Sphingomonadales</taxon>
        <taxon>Sphingomonadaceae</taxon>
        <taxon>Allosphingosinicella</taxon>
    </lineage>
</organism>
<keyword evidence="11" id="KW-0969">Cilium</keyword>
<keyword evidence="5" id="KW-0805">Transcription regulation</keyword>
<evidence type="ECO:0000313" key="11">
    <source>
        <dbReference type="EMBL" id="QPQ55342.1"/>
    </source>
</evidence>
<dbReference type="GO" id="GO:0044781">
    <property type="term" value="P:bacterial-type flagellum organization"/>
    <property type="evidence" value="ECO:0007669"/>
    <property type="project" value="UniProtKB-KW"/>
</dbReference>
<keyword evidence="6" id="KW-0804">Transcription</keyword>
<comment type="similarity">
    <text evidence="1">Belongs to the FlgM family.</text>
</comment>